<dbReference type="AlphaFoldDB" id="A0A1M2V4E7"/>
<dbReference type="InterPro" id="IPR015943">
    <property type="entry name" value="WD40/YVTN_repeat-like_dom_sf"/>
</dbReference>
<comment type="caution">
    <text evidence="1">The sequence shown here is derived from an EMBL/GenBank/DDBJ whole genome shotgun (WGS) entry which is preliminary data.</text>
</comment>
<evidence type="ECO:0000313" key="1">
    <source>
        <dbReference type="EMBL" id="OJT02397.1"/>
    </source>
</evidence>
<keyword evidence="2" id="KW-1185">Reference proteome</keyword>
<dbReference type="SUPFAM" id="SSF50998">
    <property type="entry name" value="Quinoprotein alcohol dehydrogenase-like"/>
    <property type="match status" value="1"/>
</dbReference>
<dbReference type="Proteomes" id="UP000184267">
    <property type="component" value="Unassembled WGS sequence"/>
</dbReference>
<gene>
    <name evidence="1" type="ORF">TRAPUB_7050</name>
</gene>
<proteinExistence type="predicted"/>
<name>A0A1M2V4E7_TRAPU</name>
<organism evidence="1 2">
    <name type="scientific">Trametes pubescens</name>
    <name type="common">White-rot fungus</name>
    <dbReference type="NCBI Taxonomy" id="154538"/>
    <lineage>
        <taxon>Eukaryota</taxon>
        <taxon>Fungi</taxon>
        <taxon>Dikarya</taxon>
        <taxon>Basidiomycota</taxon>
        <taxon>Agaricomycotina</taxon>
        <taxon>Agaricomycetes</taxon>
        <taxon>Polyporales</taxon>
        <taxon>Polyporaceae</taxon>
        <taxon>Trametes</taxon>
    </lineage>
</organism>
<dbReference type="InterPro" id="IPR011047">
    <property type="entry name" value="Quinoprotein_ADH-like_sf"/>
</dbReference>
<dbReference type="Gene3D" id="2.130.10.10">
    <property type="entry name" value="YVTN repeat-like/Quinoprotein amine dehydrogenase"/>
    <property type="match status" value="1"/>
</dbReference>
<protein>
    <submittedName>
        <fullName evidence="1">Uncharacterized protein</fullName>
    </submittedName>
</protein>
<dbReference type="EMBL" id="MNAD01001671">
    <property type="protein sequence ID" value="OJT02397.1"/>
    <property type="molecule type" value="Genomic_DNA"/>
</dbReference>
<evidence type="ECO:0000313" key="2">
    <source>
        <dbReference type="Proteomes" id="UP000184267"/>
    </source>
</evidence>
<sequence>MTDGTFNLWDAKNLKPLGLAQYDGVVSFIVFSLNGRMMATGGTERVCRV</sequence>
<accession>A0A1M2V4E7</accession>
<reference evidence="1 2" key="1">
    <citation type="submission" date="2016-10" db="EMBL/GenBank/DDBJ databases">
        <title>Genome sequence of the basidiomycete white-rot fungus Trametes pubescens.</title>
        <authorList>
            <person name="Makela M.R."/>
            <person name="Granchi Z."/>
            <person name="Peng M."/>
            <person name="De Vries R.P."/>
            <person name="Grigoriev I."/>
            <person name="Riley R."/>
            <person name="Hilden K."/>
        </authorList>
    </citation>
    <scope>NUCLEOTIDE SEQUENCE [LARGE SCALE GENOMIC DNA]</scope>
    <source>
        <strain evidence="1 2">FBCC735</strain>
    </source>
</reference>